<dbReference type="PANTHER" id="PTHR34846">
    <property type="entry name" value="4-CARBOXYMUCONOLACTONE DECARBOXYLASE FAMILY PROTEIN (AFU_ORTHOLOGUE AFUA_6G11590)"/>
    <property type="match status" value="1"/>
</dbReference>
<dbReference type="InterPro" id="IPR003779">
    <property type="entry name" value="CMD-like"/>
</dbReference>
<evidence type="ECO:0000259" key="1">
    <source>
        <dbReference type="Pfam" id="PF02627"/>
    </source>
</evidence>
<evidence type="ECO:0000313" key="3">
    <source>
        <dbReference type="Proteomes" id="UP000773614"/>
    </source>
</evidence>
<organism evidence="2 3">
    <name type="scientific">Propylenella binzhouense</name>
    <dbReference type="NCBI Taxonomy" id="2555902"/>
    <lineage>
        <taxon>Bacteria</taxon>
        <taxon>Pseudomonadati</taxon>
        <taxon>Pseudomonadota</taxon>
        <taxon>Alphaproteobacteria</taxon>
        <taxon>Hyphomicrobiales</taxon>
        <taxon>Propylenellaceae</taxon>
        <taxon>Propylenella</taxon>
    </lineage>
</organism>
<gene>
    <name evidence="2" type="ORF">E4O86_21945</name>
</gene>
<dbReference type="SUPFAM" id="SSF69118">
    <property type="entry name" value="AhpD-like"/>
    <property type="match status" value="1"/>
</dbReference>
<dbReference type="RefSeq" id="WP_161142694.1">
    <property type="nucleotide sequence ID" value="NZ_SPKJ01000158.1"/>
</dbReference>
<keyword evidence="3" id="KW-1185">Reference proteome</keyword>
<dbReference type="Proteomes" id="UP000773614">
    <property type="component" value="Unassembled WGS sequence"/>
</dbReference>
<dbReference type="EMBL" id="SPKJ01000158">
    <property type="protein sequence ID" value="MYZ50370.1"/>
    <property type="molecule type" value="Genomic_DNA"/>
</dbReference>
<dbReference type="AlphaFoldDB" id="A0A964T8E3"/>
<sequence>MPRIPPVDPGRLTPEQAAVHERIASGARGSVRGPFAVLLHSPELAGFVEQLGAYVRYRCRIPKRQREIAILVVAAHWRASYEWEAHAPIARGEGVPDEIIAAIAAESEPPFEDERDRLVHTFARESLAGRRVSDATFAGCREAFGEAGAVDLAGLVGYYTLLALAINALEVEPPAGRPFDIPCPR</sequence>
<accession>A0A964T8E3</accession>
<feature type="domain" description="Carboxymuconolactone decarboxylase-like" evidence="1">
    <location>
        <begin position="42"/>
        <end position="110"/>
    </location>
</feature>
<evidence type="ECO:0000313" key="2">
    <source>
        <dbReference type="EMBL" id="MYZ50370.1"/>
    </source>
</evidence>
<dbReference type="GO" id="GO:0051920">
    <property type="term" value="F:peroxiredoxin activity"/>
    <property type="evidence" value="ECO:0007669"/>
    <property type="project" value="InterPro"/>
</dbReference>
<comment type="caution">
    <text evidence="2">The sequence shown here is derived from an EMBL/GenBank/DDBJ whole genome shotgun (WGS) entry which is preliminary data.</text>
</comment>
<dbReference type="Gene3D" id="1.20.1290.10">
    <property type="entry name" value="AhpD-like"/>
    <property type="match status" value="1"/>
</dbReference>
<dbReference type="OrthoDB" id="9129225at2"/>
<proteinExistence type="predicted"/>
<dbReference type="Pfam" id="PF02627">
    <property type="entry name" value="CMD"/>
    <property type="match status" value="1"/>
</dbReference>
<dbReference type="PANTHER" id="PTHR34846:SF11">
    <property type="entry name" value="4-CARBOXYMUCONOLACTONE DECARBOXYLASE FAMILY PROTEIN (AFU_ORTHOLOGUE AFUA_6G11590)"/>
    <property type="match status" value="1"/>
</dbReference>
<protein>
    <submittedName>
        <fullName evidence="2">Carboxymuconolactone decarboxylase family protein</fullName>
    </submittedName>
</protein>
<reference evidence="2" key="1">
    <citation type="submission" date="2019-03" db="EMBL/GenBank/DDBJ databases">
        <title>Afifella sp. nov., isolated from activated sludge.</title>
        <authorList>
            <person name="Li Q."/>
            <person name="Liu Y."/>
        </authorList>
    </citation>
    <scope>NUCLEOTIDE SEQUENCE</scope>
    <source>
        <strain evidence="2">L72</strain>
    </source>
</reference>
<name>A0A964T8E3_9HYPH</name>
<dbReference type="InterPro" id="IPR029032">
    <property type="entry name" value="AhpD-like"/>
</dbReference>